<dbReference type="Proteomes" id="UP001148299">
    <property type="component" value="Unassembled WGS sequence"/>
</dbReference>
<reference evidence="2" key="2">
    <citation type="journal article" date="2023" name="IMA Fungus">
        <title>Comparative genomic study of the Penicillium genus elucidates a diverse pangenome and 15 lateral gene transfer events.</title>
        <authorList>
            <person name="Petersen C."/>
            <person name="Sorensen T."/>
            <person name="Nielsen M.R."/>
            <person name="Sondergaard T.E."/>
            <person name="Sorensen J.L."/>
            <person name="Fitzpatrick D.A."/>
            <person name="Frisvad J.C."/>
            <person name="Nielsen K.L."/>
        </authorList>
    </citation>
    <scope>NUCLEOTIDE SEQUENCE</scope>
    <source>
        <strain evidence="2">IBT 35675</strain>
    </source>
</reference>
<organism evidence="2 3">
    <name type="scientific">Penicillium brevicompactum</name>
    <dbReference type="NCBI Taxonomy" id="5074"/>
    <lineage>
        <taxon>Eukaryota</taxon>
        <taxon>Fungi</taxon>
        <taxon>Dikarya</taxon>
        <taxon>Ascomycota</taxon>
        <taxon>Pezizomycotina</taxon>
        <taxon>Eurotiomycetes</taxon>
        <taxon>Eurotiomycetidae</taxon>
        <taxon>Eurotiales</taxon>
        <taxon>Aspergillaceae</taxon>
        <taxon>Penicillium</taxon>
    </lineage>
</organism>
<comment type="caution">
    <text evidence="2">The sequence shown here is derived from an EMBL/GenBank/DDBJ whole genome shotgun (WGS) entry which is preliminary data.</text>
</comment>
<proteinExistence type="predicted"/>
<reference evidence="2" key="1">
    <citation type="submission" date="2022-12" db="EMBL/GenBank/DDBJ databases">
        <authorList>
            <person name="Petersen C."/>
        </authorList>
    </citation>
    <scope>NUCLEOTIDE SEQUENCE</scope>
    <source>
        <strain evidence="2">IBT 35675</strain>
    </source>
</reference>
<gene>
    <name evidence="2" type="ORF">N7541_006687</name>
</gene>
<keyword evidence="3" id="KW-1185">Reference proteome</keyword>
<evidence type="ECO:0000313" key="3">
    <source>
        <dbReference type="Proteomes" id="UP001148299"/>
    </source>
</evidence>
<dbReference type="PANTHER" id="PTHR35043">
    <property type="entry name" value="TRANSCRIPTION FACTOR DOMAIN-CONTAINING PROTEIN"/>
    <property type="match status" value="1"/>
</dbReference>
<accession>A0A9W9R5L7</accession>
<keyword evidence="1" id="KW-0812">Transmembrane</keyword>
<dbReference type="AlphaFoldDB" id="A0A9W9R5L7"/>
<sequence length="177" mass="19861">MSNSTAAHARWVDEPDQRGTWAILSTCIVTITLCCWSSVYPNIPPRSASTLKKEMGKVNLFLIGLLSPEMYLPIALGQWSSARASVKRFHEAGYSNWSITHAFFADMGGFLLQSPGSEMFPIDAEQLFWLVKDEFIVYPELDIEDIEDKNFLSGWIVNSSEATCLTLPLTFQIPAYV</sequence>
<name>A0A9W9R5L7_PENBR</name>
<keyword evidence="1" id="KW-0472">Membrane</keyword>
<dbReference type="PANTHER" id="PTHR35043:SF8">
    <property type="entry name" value="DUF4220 DOMAIN-CONTAINING PROTEIN"/>
    <property type="match status" value="1"/>
</dbReference>
<evidence type="ECO:0000256" key="1">
    <source>
        <dbReference type="SAM" id="Phobius"/>
    </source>
</evidence>
<feature type="transmembrane region" description="Helical" evidence="1">
    <location>
        <begin position="60"/>
        <end position="79"/>
    </location>
</feature>
<protein>
    <submittedName>
        <fullName evidence="2">Uncharacterized protein</fullName>
    </submittedName>
</protein>
<evidence type="ECO:0000313" key="2">
    <source>
        <dbReference type="EMBL" id="KAJ5354123.1"/>
    </source>
</evidence>
<dbReference type="EMBL" id="JAPZBR010000005">
    <property type="protein sequence ID" value="KAJ5354123.1"/>
    <property type="molecule type" value="Genomic_DNA"/>
</dbReference>
<feature type="transmembrane region" description="Helical" evidence="1">
    <location>
        <begin position="20"/>
        <end position="39"/>
    </location>
</feature>
<keyword evidence="1" id="KW-1133">Transmembrane helix</keyword>